<gene>
    <name evidence="1" type="ORF">AUR64_13670</name>
</gene>
<dbReference type="OrthoDB" id="211869at2157"/>
<protein>
    <submittedName>
        <fullName evidence="1">Uncharacterized protein</fullName>
    </submittedName>
</protein>
<reference evidence="1 2" key="1">
    <citation type="submission" date="2015-12" db="EMBL/GenBank/DDBJ databases">
        <title>Haloprofundus marisrubri gen. nov., sp. nov., an extremely halophilic archaeon isolated from the Discovery deep brine-seawater interface in the Red Sea.</title>
        <authorList>
            <person name="Zhang G."/>
            <person name="Stingl U."/>
            <person name="Rashid M."/>
        </authorList>
    </citation>
    <scope>NUCLEOTIDE SEQUENCE [LARGE SCALE GENOMIC DNA]</scope>
    <source>
        <strain evidence="1 2">SB9</strain>
    </source>
</reference>
<dbReference type="RefSeq" id="WP_058582011.1">
    <property type="nucleotide sequence ID" value="NZ_LOPU01000029.1"/>
</dbReference>
<dbReference type="STRING" id="1514971.AUR64_13670"/>
<name>A0A0W1R627_9EURY</name>
<evidence type="ECO:0000313" key="1">
    <source>
        <dbReference type="EMBL" id="KTG08858.1"/>
    </source>
</evidence>
<dbReference type="InterPro" id="IPR043901">
    <property type="entry name" value="DUF5787"/>
</dbReference>
<evidence type="ECO:0000313" key="2">
    <source>
        <dbReference type="Proteomes" id="UP000054387"/>
    </source>
</evidence>
<organism evidence="1 2">
    <name type="scientific">Haloprofundus marisrubri</name>
    <dbReference type="NCBI Taxonomy" id="1514971"/>
    <lineage>
        <taxon>Archaea</taxon>
        <taxon>Methanobacteriati</taxon>
        <taxon>Methanobacteriota</taxon>
        <taxon>Stenosarchaea group</taxon>
        <taxon>Halobacteria</taxon>
        <taxon>Halobacteriales</taxon>
        <taxon>Haloferacaceae</taxon>
        <taxon>Haloprofundus</taxon>
    </lineage>
</organism>
<keyword evidence="2" id="KW-1185">Reference proteome</keyword>
<proteinExistence type="predicted"/>
<accession>A0A0W1R627</accession>
<dbReference type="AlphaFoldDB" id="A0A0W1R627"/>
<dbReference type="EMBL" id="LOPU01000029">
    <property type="protein sequence ID" value="KTG08858.1"/>
    <property type="molecule type" value="Genomic_DNA"/>
</dbReference>
<dbReference type="Pfam" id="PF19100">
    <property type="entry name" value="DUF5787"/>
    <property type="match status" value="1"/>
</dbReference>
<comment type="caution">
    <text evidence="1">The sequence shown here is derived from an EMBL/GenBank/DDBJ whole genome shotgun (WGS) entry which is preliminary data.</text>
</comment>
<sequence>MQEFGFELALCGHLEAASDWSEWLVARQLGGAVFSPGSRIVDAILVEPGPAFDARTRITPDSIPALAIESDVGVGRATYWRDAFDCHPETAREATDRAVELGFFEVERRGSRRYVRRTTRYPDDWFSRLVGIENKPDLAKPGDLERQLRVDVSLGLFDEVILATESYVTRAHLNRIPEEVGVWRFDPDSGEREVVREATTLLSDEPGVELLDERPLQTDIAIVSAEEKARKRRRIAERAYGKGWRTYELPPCARMAPTDDGRPHCEHFDCVVDPGSRCGESCPGFEAGEQWENELDEIRAERSPWVREPSGVARRQSGLDQFG</sequence>
<dbReference type="Proteomes" id="UP000054387">
    <property type="component" value="Unassembled WGS sequence"/>
</dbReference>